<gene>
    <name evidence="3" type="ORF">KKC1_19930</name>
</gene>
<dbReference type="AlphaFoldDB" id="A0A1Z5HTJ6"/>
<feature type="coiled-coil region" evidence="1">
    <location>
        <begin position="383"/>
        <end position="417"/>
    </location>
</feature>
<feature type="coiled-coil region" evidence="1">
    <location>
        <begin position="220"/>
        <end position="247"/>
    </location>
</feature>
<feature type="transmembrane region" description="Helical" evidence="2">
    <location>
        <begin position="44"/>
        <end position="62"/>
    </location>
</feature>
<organism evidence="3 4">
    <name type="scientific">Calderihabitans maritimus</name>
    <dbReference type="NCBI Taxonomy" id="1246530"/>
    <lineage>
        <taxon>Bacteria</taxon>
        <taxon>Bacillati</taxon>
        <taxon>Bacillota</taxon>
        <taxon>Clostridia</taxon>
        <taxon>Neomoorellales</taxon>
        <taxon>Calderihabitantaceae</taxon>
        <taxon>Calderihabitans</taxon>
    </lineage>
</organism>
<dbReference type="EMBL" id="BDGJ01000101">
    <property type="protein sequence ID" value="GAW92844.1"/>
    <property type="molecule type" value="Genomic_DNA"/>
</dbReference>
<dbReference type="RefSeq" id="WP_088554109.1">
    <property type="nucleotide sequence ID" value="NZ_BDGJ01000101.1"/>
</dbReference>
<proteinExistence type="predicted"/>
<keyword evidence="2" id="KW-0812">Transmembrane</keyword>
<name>A0A1Z5HTJ6_9FIRM</name>
<evidence type="ECO:0000256" key="1">
    <source>
        <dbReference type="SAM" id="Coils"/>
    </source>
</evidence>
<feature type="transmembrane region" description="Helical" evidence="2">
    <location>
        <begin position="9"/>
        <end position="28"/>
    </location>
</feature>
<sequence length="424" mass="49075">MNGNLGRWITLKVTGFMAFVAVGLNLLMETVENAGVWSFKGLPVAAQLLFIAGTSWFLYLVLQNSVQKPLKQTIAAGESIIEGKLFVPPACFRKGDLNHLYYVLSWVADYFRNILEIAKEAISCATNFSQRILAQVNQSRKDYGLLNRHLKQVLQATEKLVTRTTERSTYWSELTSNSIRFKETVESLESILSRNFESRTDIRYLVELAAEEVGRMGEKAENVNQKIEAMVARMGEVQEKLQNLLEQREEVMMIVLEANLENRSRVVAPWTEQVFYLEDRAVVELKEAARALDNSSEELYRLKKEVEALSCSMFRAGEEFSKLLTSDGVLEQEEEKIWEPISHLWEIQKEISIVWQAEKKVWEELQLITCKLNQQWKKIVDCCRQQEEGLESILNNLERLRRSTRGLEELINQFQSEKKYELTR</sequence>
<dbReference type="Proteomes" id="UP000197032">
    <property type="component" value="Unassembled WGS sequence"/>
</dbReference>
<evidence type="ECO:0000313" key="3">
    <source>
        <dbReference type="EMBL" id="GAW92844.1"/>
    </source>
</evidence>
<keyword evidence="4" id="KW-1185">Reference proteome</keyword>
<protein>
    <submittedName>
        <fullName evidence="3">Uncharacterized protein</fullName>
    </submittedName>
</protein>
<comment type="caution">
    <text evidence="3">The sequence shown here is derived from an EMBL/GenBank/DDBJ whole genome shotgun (WGS) entry which is preliminary data.</text>
</comment>
<keyword evidence="2" id="KW-0472">Membrane</keyword>
<keyword evidence="1" id="KW-0175">Coiled coil</keyword>
<keyword evidence="2" id="KW-1133">Transmembrane helix</keyword>
<reference evidence="4" key="1">
    <citation type="journal article" date="2017" name="Appl. Environ. Microbiol.">
        <title>Genomic analysis of Calderihabitans maritimus KKC1, a thermophilic hydrogenogenic carboxydotrophic bacterium isolated from marine sediment.</title>
        <authorList>
            <person name="Omae K."/>
            <person name="Yoneda Y."/>
            <person name="Fukuyama Y."/>
            <person name="Yoshida T."/>
            <person name="Sako Y."/>
        </authorList>
    </citation>
    <scope>NUCLEOTIDE SEQUENCE [LARGE SCALE GENOMIC DNA]</scope>
    <source>
        <strain evidence="4">KKC1</strain>
    </source>
</reference>
<accession>A0A1Z5HTJ6</accession>
<evidence type="ECO:0000313" key="4">
    <source>
        <dbReference type="Proteomes" id="UP000197032"/>
    </source>
</evidence>
<evidence type="ECO:0000256" key="2">
    <source>
        <dbReference type="SAM" id="Phobius"/>
    </source>
</evidence>